<evidence type="ECO:0000313" key="1">
    <source>
        <dbReference type="EMBL" id="KAF6022772.1"/>
    </source>
</evidence>
<accession>A0A7J7J956</accession>
<dbReference type="EMBL" id="VXIV02002807">
    <property type="protein sequence ID" value="KAF6022772.1"/>
    <property type="molecule type" value="Genomic_DNA"/>
</dbReference>
<name>A0A7J7J956_BUGNE</name>
<keyword evidence="2" id="KW-1185">Reference proteome</keyword>
<organism evidence="1 2">
    <name type="scientific">Bugula neritina</name>
    <name type="common">Brown bryozoan</name>
    <name type="synonym">Sertularia neritina</name>
    <dbReference type="NCBI Taxonomy" id="10212"/>
    <lineage>
        <taxon>Eukaryota</taxon>
        <taxon>Metazoa</taxon>
        <taxon>Spiralia</taxon>
        <taxon>Lophotrochozoa</taxon>
        <taxon>Bryozoa</taxon>
        <taxon>Gymnolaemata</taxon>
        <taxon>Cheilostomatida</taxon>
        <taxon>Flustrina</taxon>
        <taxon>Buguloidea</taxon>
        <taxon>Bugulidae</taxon>
        <taxon>Bugula</taxon>
    </lineage>
</organism>
<evidence type="ECO:0000313" key="2">
    <source>
        <dbReference type="Proteomes" id="UP000593567"/>
    </source>
</evidence>
<gene>
    <name evidence="1" type="ORF">EB796_018918</name>
</gene>
<proteinExistence type="predicted"/>
<dbReference type="Proteomes" id="UP000593567">
    <property type="component" value="Unassembled WGS sequence"/>
</dbReference>
<protein>
    <submittedName>
        <fullName evidence="1">Uncharacterized protein</fullName>
    </submittedName>
</protein>
<sequence>MIANLLEKKFSSMCSLEIKSPIDKSSRIAITLTNFMGWLSFSTAARIFLATQTHLLAPATKTELELKKVDSSPAKKLP</sequence>
<reference evidence="1" key="1">
    <citation type="submission" date="2020-06" db="EMBL/GenBank/DDBJ databases">
        <title>Draft genome of Bugula neritina, a colonial animal packing powerful symbionts and potential medicines.</title>
        <authorList>
            <person name="Rayko M."/>
        </authorList>
    </citation>
    <scope>NUCLEOTIDE SEQUENCE [LARGE SCALE GENOMIC DNA]</scope>
    <source>
        <strain evidence="1">Kwan_BN1</strain>
    </source>
</reference>
<dbReference type="AlphaFoldDB" id="A0A7J7J956"/>
<comment type="caution">
    <text evidence="1">The sequence shown here is derived from an EMBL/GenBank/DDBJ whole genome shotgun (WGS) entry which is preliminary data.</text>
</comment>